<evidence type="ECO:0000256" key="4">
    <source>
        <dbReference type="ARBA" id="ARBA00022679"/>
    </source>
</evidence>
<keyword evidence="5" id="KW-0418">Kinase</keyword>
<keyword evidence="8" id="KW-0547">Nucleotide-binding</keyword>
<dbReference type="Gene3D" id="1.10.287.130">
    <property type="match status" value="1"/>
</dbReference>
<keyword evidence="3" id="KW-0597">Phosphoprotein</keyword>
<dbReference type="InterPro" id="IPR011622">
    <property type="entry name" value="7TMR_DISM_rcpt_extracell_dom2"/>
</dbReference>
<name>A0ABT3ZMB2_9BURK</name>
<evidence type="ECO:0000259" key="7">
    <source>
        <dbReference type="PROSITE" id="PS50109"/>
    </source>
</evidence>
<evidence type="ECO:0000256" key="6">
    <source>
        <dbReference type="SAM" id="Phobius"/>
    </source>
</evidence>
<dbReference type="Pfam" id="PF07695">
    <property type="entry name" value="7TMR-DISM_7TM"/>
    <property type="match status" value="1"/>
</dbReference>
<dbReference type="InterPro" id="IPR005467">
    <property type="entry name" value="His_kinase_dom"/>
</dbReference>
<dbReference type="Gene3D" id="3.30.565.10">
    <property type="entry name" value="Histidine kinase-like ATPase, C-terminal domain"/>
    <property type="match status" value="1"/>
</dbReference>
<dbReference type="Pfam" id="PF07696">
    <property type="entry name" value="7TMR-DISMED2"/>
    <property type="match status" value="1"/>
</dbReference>
<dbReference type="InterPro" id="IPR036890">
    <property type="entry name" value="HATPase_C_sf"/>
</dbReference>
<comment type="catalytic activity">
    <reaction evidence="1">
        <text>ATP + protein L-histidine = ADP + protein N-phospho-L-histidine.</text>
        <dbReference type="EC" id="2.7.13.3"/>
    </reaction>
</comment>
<reference evidence="8" key="1">
    <citation type="submission" date="2022-11" db="EMBL/GenBank/DDBJ databases">
        <title>Robbsia betulipollinis sp. nov., isolated from pollen of birch (Betula pendula).</title>
        <authorList>
            <person name="Shi H."/>
            <person name="Ambika Manirajan B."/>
            <person name="Ratering S."/>
            <person name="Geissler-Plaum R."/>
            <person name="Schnell S."/>
        </authorList>
    </citation>
    <scope>NUCLEOTIDE SEQUENCE</scope>
    <source>
        <strain evidence="8">Bb-Pol-6</strain>
    </source>
</reference>
<dbReference type="InterPro" id="IPR003594">
    <property type="entry name" value="HATPase_dom"/>
</dbReference>
<comment type="caution">
    <text evidence="8">The sequence shown here is derived from an EMBL/GenBank/DDBJ whole genome shotgun (WGS) entry which is preliminary data.</text>
</comment>
<evidence type="ECO:0000256" key="3">
    <source>
        <dbReference type="ARBA" id="ARBA00022553"/>
    </source>
</evidence>
<gene>
    <name evidence="8" type="ORF">OVY01_10675</name>
</gene>
<evidence type="ECO:0000313" key="8">
    <source>
        <dbReference type="EMBL" id="MCY0387689.1"/>
    </source>
</evidence>
<dbReference type="InterPro" id="IPR003661">
    <property type="entry name" value="HisK_dim/P_dom"/>
</dbReference>
<feature type="transmembrane region" description="Helical" evidence="6">
    <location>
        <begin position="344"/>
        <end position="361"/>
    </location>
</feature>
<dbReference type="PANTHER" id="PTHR43047">
    <property type="entry name" value="TWO-COMPONENT HISTIDINE PROTEIN KINASE"/>
    <property type="match status" value="1"/>
</dbReference>
<feature type="transmembrane region" description="Helical" evidence="6">
    <location>
        <begin position="33"/>
        <end position="58"/>
    </location>
</feature>
<proteinExistence type="predicted"/>
<keyword evidence="6" id="KW-0812">Transmembrane</keyword>
<dbReference type="PRINTS" id="PR00344">
    <property type="entry name" value="BCTRLSENSOR"/>
</dbReference>
<keyword evidence="6" id="KW-1133">Transmembrane helix</keyword>
<feature type="transmembrane region" description="Helical" evidence="6">
    <location>
        <begin position="278"/>
        <end position="297"/>
    </location>
</feature>
<dbReference type="CDD" id="cd00082">
    <property type="entry name" value="HisKA"/>
    <property type="match status" value="1"/>
</dbReference>
<dbReference type="Gene3D" id="2.60.40.2380">
    <property type="match status" value="1"/>
</dbReference>
<keyword evidence="8" id="KW-0067">ATP-binding</keyword>
<dbReference type="PANTHER" id="PTHR43047:SF72">
    <property type="entry name" value="OSMOSENSING HISTIDINE PROTEIN KINASE SLN1"/>
    <property type="match status" value="1"/>
</dbReference>
<dbReference type="Pfam" id="PF00512">
    <property type="entry name" value="HisKA"/>
    <property type="match status" value="1"/>
</dbReference>
<dbReference type="RefSeq" id="WP_267847415.1">
    <property type="nucleotide sequence ID" value="NZ_JAPMXC010000001.1"/>
</dbReference>
<evidence type="ECO:0000313" key="9">
    <source>
        <dbReference type="Proteomes" id="UP001082899"/>
    </source>
</evidence>
<keyword evidence="9" id="KW-1185">Reference proteome</keyword>
<dbReference type="SMART" id="SM00387">
    <property type="entry name" value="HATPase_c"/>
    <property type="match status" value="1"/>
</dbReference>
<dbReference type="InterPro" id="IPR036097">
    <property type="entry name" value="HisK_dim/P_sf"/>
</dbReference>
<protein>
    <recommendedName>
        <fullName evidence="2">histidine kinase</fullName>
        <ecNumber evidence="2">2.7.13.3</ecNumber>
    </recommendedName>
</protein>
<dbReference type="SMART" id="SM00388">
    <property type="entry name" value="HisKA"/>
    <property type="match status" value="1"/>
</dbReference>
<dbReference type="EC" id="2.7.13.3" evidence="2"/>
<feature type="transmembrane region" description="Helical" evidence="6">
    <location>
        <begin position="309"/>
        <end position="332"/>
    </location>
</feature>
<dbReference type="InterPro" id="IPR004358">
    <property type="entry name" value="Sig_transdc_His_kin-like_C"/>
</dbReference>
<evidence type="ECO:0000256" key="2">
    <source>
        <dbReference type="ARBA" id="ARBA00012438"/>
    </source>
</evidence>
<feature type="transmembrane region" description="Helical" evidence="6">
    <location>
        <begin position="367"/>
        <end position="390"/>
    </location>
</feature>
<evidence type="ECO:0000256" key="5">
    <source>
        <dbReference type="ARBA" id="ARBA00022777"/>
    </source>
</evidence>
<dbReference type="InterPro" id="IPR011623">
    <property type="entry name" value="7TMR_DISM_rcpt_extracell_dom1"/>
</dbReference>
<dbReference type="SUPFAM" id="SSF55874">
    <property type="entry name" value="ATPase domain of HSP90 chaperone/DNA topoisomerase II/histidine kinase"/>
    <property type="match status" value="1"/>
</dbReference>
<dbReference type="Proteomes" id="UP001082899">
    <property type="component" value="Unassembled WGS sequence"/>
</dbReference>
<keyword evidence="4" id="KW-0808">Transferase</keyword>
<dbReference type="SUPFAM" id="SSF47384">
    <property type="entry name" value="Homodimeric domain of signal transducing histidine kinase"/>
    <property type="match status" value="1"/>
</dbReference>
<feature type="transmembrane region" description="Helical" evidence="6">
    <location>
        <begin position="397"/>
        <end position="417"/>
    </location>
</feature>
<keyword evidence="6" id="KW-0472">Membrane</keyword>
<dbReference type="PROSITE" id="PS50109">
    <property type="entry name" value="HIS_KIN"/>
    <property type="match status" value="1"/>
</dbReference>
<dbReference type="EMBL" id="JAPMXC010000001">
    <property type="protein sequence ID" value="MCY0387689.1"/>
    <property type="molecule type" value="Genomic_DNA"/>
</dbReference>
<sequence length="837" mass="91345">MASALSTTVDGGVEAVAGMDDGRRFSVPSLTGLLRFLLGFLLHFLLHFVLLALAIALVHCAAHAESARDPVRDAAASPPPVVTIAPQQHWPIDLRGHVEVHEDLSATADFAQIAALSTDAPHGFAPLHPDAVNPGFGRASWWLRFDVENTTRGAVTLRLALPSPWLHYVDFYVRTDQRWRHSRTGSAVPPAERDPAVRDSRLPAAAFELPAAGRAQIYVRISGAAPVSLLARLYSQAAYDAHEARAAYLVSALVGAVSLLAWSLLATSVLYRTWTFTYLAAMCGVQALNYLCVYGYARIHLWPAATEWAYRSPPILGLAILAVCTVALHAALRLQQSVSLGRRLHLGVFAVTLTLAAFAWLGDIRVATQVATLFSVVFLLMTTALMLLLYQRAVPTAEFMLAALVIATLIYALQIAQSQGHEPAFIERISVGITPEPLYDIFGLASDVIVFVAWIRHISRQRALAVRRLTDWQREEEQRLRREVATRTRELKEALLVVEEKNRQKIETLAFVGHDLRAPLATIAGYVKRLRREEDGHGDRGPAAATDAAFGSAPGYLSRTSSIEAIERSIDYQLSLIDELLEFSRGELQPLQLRVGAVRIGALLEEIADHAAALSAQRGNRLIFGMEMAVPALVRTDGKRLRQVLLNLLSNAAKFTRRGTITLDVRASMHGARADFHFAIADTGDGIDLQAQQDIFRAFHQIERSRGGVGLGLHIVERILREMHSGLHLQSTPGTGSRFSFDIAFPIVDATPHWCLPLDTAPVFAPAAADPLSPPPAPACAELLSLAEAGSLSALEDWLDDAARRYPAARGFCTAIREALERLDFERIVNLAGTGTA</sequence>
<accession>A0ABT3ZMB2</accession>
<dbReference type="GO" id="GO:0005524">
    <property type="term" value="F:ATP binding"/>
    <property type="evidence" value="ECO:0007669"/>
    <property type="project" value="UniProtKB-KW"/>
</dbReference>
<feature type="transmembrane region" description="Helical" evidence="6">
    <location>
        <begin position="246"/>
        <end position="271"/>
    </location>
</feature>
<dbReference type="Pfam" id="PF02518">
    <property type="entry name" value="HATPase_c"/>
    <property type="match status" value="1"/>
</dbReference>
<feature type="transmembrane region" description="Helical" evidence="6">
    <location>
        <begin position="217"/>
        <end position="234"/>
    </location>
</feature>
<evidence type="ECO:0000256" key="1">
    <source>
        <dbReference type="ARBA" id="ARBA00000085"/>
    </source>
</evidence>
<organism evidence="8 9">
    <name type="scientific">Robbsia betulipollinis</name>
    <dbReference type="NCBI Taxonomy" id="2981849"/>
    <lineage>
        <taxon>Bacteria</taxon>
        <taxon>Pseudomonadati</taxon>
        <taxon>Pseudomonadota</taxon>
        <taxon>Betaproteobacteria</taxon>
        <taxon>Burkholderiales</taxon>
        <taxon>Burkholderiaceae</taxon>
        <taxon>Robbsia</taxon>
    </lineage>
</organism>
<feature type="domain" description="Histidine kinase" evidence="7">
    <location>
        <begin position="511"/>
        <end position="747"/>
    </location>
</feature>